<sequence>MNYDKPALTLDDQLAHLRGKGLHIPDEDRAKRYLTTIGLFRLKSYAPPFHAKGNKVFAPGTTFDDLLDLYIFDRKLRALALDALDRIEIAVRSVISNTMSTREGAHWFLERDCFDSRFSSPNGDGGKSRFELFIKELRRCTRADRDEAHPACRHYFETYETPGLPPSWIVGEVASMGVWSRVYSALRRTKYKKLIAGTFGFDHKDFGGWIHELSILRNQCAHHQRIWNRSLPPKARNVDAYTHPKIAPHTPYAKFAMIYAMLCAFTNDSEWNRKFHALVEASPVDMHAASGFPQGWEREEFWRLG</sequence>
<protein>
    <submittedName>
        <fullName evidence="1">Abortive infection bacteriophage resistance protein</fullName>
    </submittedName>
</protein>
<evidence type="ECO:0000313" key="1">
    <source>
        <dbReference type="EMBL" id="NJB66452.1"/>
    </source>
</evidence>
<dbReference type="Proteomes" id="UP000580856">
    <property type="component" value="Unassembled WGS sequence"/>
</dbReference>
<accession>A0A846QJ08</accession>
<gene>
    <name evidence="1" type="ORF">GGQ74_000092</name>
</gene>
<dbReference type="Pfam" id="PF07751">
    <property type="entry name" value="Abi_2"/>
    <property type="match status" value="1"/>
</dbReference>
<proteinExistence type="predicted"/>
<organism evidence="1 2">
    <name type="scientific">Desulfobaculum xiamenense</name>
    <dbReference type="NCBI Taxonomy" id="995050"/>
    <lineage>
        <taxon>Bacteria</taxon>
        <taxon>Pseudomonadati</taxon>
        <taxon>Thermodesulfobacteriota</taxon>
        <taxon>Desulfovibrionia</taxon>
        <taxon>Desulfovibrionales</taxon>
        <taxon>Desulfovibrionaceae</taxon>
        <taxon>Desulfobaculum</taxon>
    </lineage>
</organism>
<comment type="caution">
    <text evidence="1">The sequence shown here is derived from an EMBL/GenBank/DDBJ whole genome shotgun (WGS) entry which is preliminary data.</text>
</comment>
<dbReference type="AlphaFoldDB" id="A0A846QJ08"/>
<keyword evidence="2" id="KW-1185">Reference proteome</keyword>
<name>A0A846QJ08_9BACT</name>
<reference evidence="1 2" key="1">
    <citation type="submission" date="2020-03" db="EMBL/GenBank/DDBJ databases">
        <title>Genomic Encyclopedia of Type Strains, Phase IV (KMG-IV): sequencing the most valuable type-strain genomes for metagenomic binning, comparative biology and taxonomic classification.</title>
        <authorList>
            <person name="Goeker M."/>
        </authorList>
    </citation>
    <scope>NUCLEOTIDE SEQUENCE [LARGE SCALE GENOMIC DNA]</scope>
    <source>
        <strain evidence="1 2">DSM 24233</strain>
    </source>
</reference>
<evidence type="ECO:0000313" key="2">
    <source>
        <dbReference type="Proteomes" id="UP000580856"/>
    </source>
</evidence>
<dbReference type="RefSeq" id="WP_167939589.1">
    <property type="nucleotide sequence ID" value="NZ_JAATJA010000001.1"/>
</dbReference>
<dbReference type="InterPro" id="IPR011664">
    <property type="entry name" value="Abi_system_AbiD/AbiF-like"/>
</dbReference>
<dbReference type="EMBL" id="JAATJA010000001">
    <property type="protein sequence ID" value="NJB66452.1"/>
    <property type="molecule type" value="Genomic_DNA"/>
</dbReference>